<sequence>MTTVPPSVPVTAAAPAPAVYRATTPQNLLTIALGWWLLGGVFIDGWAHNNYGESLETFFTPWHAAFYSGFAAVAGWCLWLASRGWRQGRRGLAAFPDGYHLAALGVPIFALGGAGDLTWHTVFGIEVGIEALLSPTHLLLFLGAMLIVASPLNAAWRSPARRTEGGGVRWVAAMSATSLLAMTAFMHMYMWGLLTVPQGLGYVQTRGELSAVLLTAVIMAAPVLLVLRRFALPFGAVGLMYGLTNVGMSFMLTPGEWRMPLLALGCGLVVDALHALLRPSAARVWALRAFAFLLPFVVWGPYLGEGVRQGASNLSLELWLGVAVMAGLGGVALSALMFPAPLPPEAAEG</sequence>
<keyword evidence="1" id="KW-0812">Transmembrane</keyword>
<feature type="transmembrane region" description="Helical" evidence="1">
    <location>
        <begin position="259"/>
        <end position="277"/>
    </location>
</feature>
<evidence type="ECO:0000256" key="1">
    <source>
        <dbReference type="SAM" id="Phobius"/>
    </source>
</evidence>
<feature type="transmembrane region" description="Helical" evidence="1">
    <location>
        <begin position="284"/>
        <end position="303"/>
    </location>
</feature>
<gene>
    <name evidence="2" type="ORF">C8263_13080</name>
</gene>
<evidence type="ECO:0000313" key="2">
    <source>
        <dbReference type="EMBL" id="PTA67242.1"/>
    </source>
</evidence>
<feature type="transmembrane region" description="Helical" evidence="1">
    <location>
        <begin position="28"/>
        <end position="47"/>
    </location>
</feature>
<dbReference type="Proteomes" id="UP000240317">
    <property type="component" value="Unassembled WGS sequence"/>
</dbReference>
<protein>
    <submittedName>
        <fullName evidence="2">Uncharacterized protein</fullName>
    </submittedName>
</protein>
<dbReference type="AlphaFoldDB" id="A0A2T3W5U4"/>
<evidence type="ECO:0000313" key="3">
    <source>
        <dbReference type="Proteomes" id="UP000240317"/>
    </source>
</evidence>
<reference evidence="2 3" key="1">
    <citation type="submission" date="2018-03" db="EMBL/GenBank/DDBJ databases">
        <title>Draft genome of Deinococcus sp. OD32.</title>
        <authorList>
            <person name="Wang X.-P."/>
            <person name="Du Z.-J."/>
        </authorList>
    </citation>
    <scope>NUCLEOTIDE SEQUENCE [LARGE SCALE GENOMIC DNA]</scope>
    <source>
        <strain evidence="2 3">OD32</strain>
    </source>
</reference>
<keyword evidence="3" id="KW-1185">Reference proteome</keyword>
<feature type="transmembrane region" description="Helical" evidence="1">
    <location>
        <begin position="137"/>
        <end position="156"/>
    </location>
</feature>
<dbReference type="EMBL" id="PYSV01000013">
    <property type="protein sequence ID" value="PTA67242.1"/>
    <property type="molecule type" value="Genomic_DNA"/>
</dbReference>
<feature type="transmembrane region" description="Helical" evidence="1">
    <location>
        <begin position="101"/>
        <end position="125"/>
    </location>
</feature>
<keyword evidence="1" id="KW-0472">Membrane</keyword>
<proteinExistence type="predicted"/>
<feature type="transmembrane region" description="Helical" evidence="1">
    <location>
        <begin position="168"/>
        <end position="189"/>
    </location>
</feature>
<organism evidence="2 3">
    <name type="scientific">Deinococcus arcticus</name>
    <dbReference type="NCBI Taxonomy" id="2136176"/>
    <lineage>
        <taxon>Bacteria</taxon>
        <taxon>Thermotogati</taxon>
        <taxon>Deinococcota</taxon>
        <taxon>Deinococci</taxon>
        <taxon>Deinococcales</taxon>
        <taxon>Deinococcaceae</taxon>
        <taxon>Deinococcus</taxon>
    </lineage>
</organism>
<feature type="transmembrane region" description="Helical" evidence="1">
    <location>
        <begin position="234"/>
        <end position="253"/>
    </location>
</feature>
<dbReference type="OrthoDB" id="5241899at2"/>
<feature type="transmembrane region" description="Helical" evidence="1">
    <location>
        <begin position="59"/>
        <end position="81"/>
    </location>
</feature>
<dbReference type="RefSeq" id="WP_107138587.1">
    <property type="nucleotide sequence ID" value="NZ_PYSV01000013.1"/>
</dbReference>
<accession>A0A2T3W5U4</accession>
<keyword evidence="1" id="KW-1133">Transmembrane helix</keyword>
<feature type="transmembrane region" description="Helical" evidence="1">
    <location>
        <begin position="318"/>
        <end position="338"/>
    </location>
</feature>
<comment type="caution">
    <text evidence="2">The sequence shown here is derived from an EMBL/GenBank/DDBJ whole genome shotgun (WGS) entry which is preliminary data.</text>
</comment>
<feature type="transmembrane region" description="Helical" evidence="1">
    <location>
        <begin position="209"/>
        <end position="227"/>
    </location>
</feature>
<name>A0A2T3W5U4_9DEIO</name>